<dbReference type="EMBL" id="GL630006">
    <property type="protein sequence ID" value="EFW98502.1"/>
    <property type="molecule type" value="Genomic_DNA"/>
</dbReference>
<dbReference type="HOGENOM" id="CLU_024469_0_1_1"/>
<dbReference type="InterPro" id="IPR023213">
    <property type="entry name" value="CAT-like_dom_sf"/>
</dbReference>
<dbReference type="GeneID" id="25977556"/>
<dbReference type="Pfam" id="PF07247">
    <property type="entry name" value="AATase"/>
    <property type="match status" value="1"/>
</dbReference>
<dbReference type="SUPFAM" id="SSF52777">
    <property type="entry name" value="CoA-dependent acyltransferases"/>
    <property type="match status" value="2"/>
</dbReference>
<reference evidence="1 2" key="1">
    <citation type="journal article" date="2011" name="Proc. Natl. Acad. Sci. U.S.A.">
        <title>Genome and transcriptome analyses of the mountain pine beetle-fungal symbiont Grosmannia clavigera, a lodgepole pine pathogen.</title>
        <authorList>
            <person name="DiGuistini S."/>
            <person name="Wang Y."/>
            <person name="Liao N.Y."/>
            <person name="Taylor G."/>
            <person name="Tanguay P."/>
            <person name="Feau N."/>
            <person name="Henrissat B."/>
            <person name="Chan S.K."/>
            <person name="Hesse-Orce U."/>
            <person name="Alamouti S.M."/>
            <person name="Tsui C.K.M."/>
            <person name="Docking R.T."/>
            <person name="Levasseur A."/>
            <person name="Haridas S."/>
            <person name="Robertson G."/>
            <person name="Birol I."/>
            <person name="Holt R.A."/>
            <person name="Marra M.A."/>
            <person name="Hamelin R.C."/>
            <person name="Hirst M."/>
            <person name="Jones S.J.M."/>
            <person name="Bohlmann J."/>
            <person name="Breuil C."/>
        </authorList>
    </citation>
    <scope>NUCLEOTIDE SEQUENCE [LARGE SCALE GENOMIC DNA]</scope>
    <source>
        <strain evidence="2">kw1407 / UAMH 11150</strain>
    </source>
</reference>
<sequence length="510" mass="55656">MATLPTAVRPLGTFLGLHKGVITVCRYAVPTSVDGQPRTKEQVRARVEAAVAVVIGQLGALRTGIAGEETRQPQFVAVASVDVREHVEWRGGGEAEEKELERQLEDECGRSWPDLETHPPWRLLGFNRDPDDRPQHIDLAFAAHHALADGKSGQVFHRFLVEALNEGETMGEIDSETNTPTKTDSTAVLRFDNVPLLAPPQEQLVRFTVSWGFFARTLWNELGLAWLKRAVAAVLGRGETSSAPVLYTGDQPIRLVLGRTRVCLLSVAPPDLAALLAACRVHGTTLTPLLHGLLLVAATAARRKMPLAGATTTFSGTTPISLRGHVTQPKPQLDMKRTMGNYVSAYRHVFSRGAVQVLEDAPVVGSHPDAALWEAVAEVDVGLRACTADVTRDSVLGLLAWVRDWHGWFRGKAGQLRDDTWEVSNVGTMDNNNDNNSGGWHLTRSLFVFTAPATGPLLELTAASVHGGPLTLALVRQQGSPAEEQFCEEVWADVKTSLWRFRHSGRFMGE</sequence>
<dbReference type="Gene3D" id="3.30.559.10">
    <property type="entry name" value="Chloramphenicol acetyltransferase-like domain"/>
    <property type="match status" value="1"/>
</dbReference>
<evidence type="ECO:0000313" key="2">
    <source>
        <dbReference type="Proteomes" id="UP000007796"/>
    </source>
</evidence>
<name>F0XUY3_GROCL</name>
<dbReference type="Proteomes" id="UP000007796">
    <property type="component" value="Unassembled WGS sequence"/>
</dbReference>
<dbReference type="OrthoDB" id="2150604at2759"/>
<organism evidence="2">
    <name type="scientific">Grosmannia clavigera (strain kw1407 / UAMH 11150)</name>
    <name type="common">Blue stain fungus</name>
    <name type="synonym">Graphiocladiella clavigera</name>
    <dbReference type="NCBI Taxonomy" id="655863"/>
    <lineage>
        <taxon>Eukaryota</taxon>
        <taxon>Fungi</taxon>
        <taxon>Dikarya</taxon>
        <taxon>Ascomycota</taxon>
        <taxon>Pezizomycotina</taxon>
        <taxon>Sordariomycetes</taxon>
        <taxon>Sordariomycetidae</taxon>
        <taxon>Ophiostomatales</taxon>
        <taxon>Ophiostomataceae</taxon>
        <taxon>Leptographium</taxon>
    </lineage>
</organism>
<dbReference type="RefSeq" id="XP_014167985.1">
    <property type="nucleotide sequence ID" value="XM_014312510.1"/>
</dbReference>
<gene>
    <name evidence="1" type="ORF">CMQ_4354</name>
</gene>
<dbReference type="GO" id="GO:0008080">
    <property type="term" value="F:N-acetyltransferase activity"/>
    <property type="evidence" value="ECO:0007669"/>
    <property type="project" value="TreeGrafter"/>
</dbReference>
<protein>
    <recommendedName>
        <fullName evidence="3">Alcohol acetyltransferase</fullName>
    </recommendedName>
</protein>
<dbReference type="STRING" id="655863.F0XUY3"/>
<dbReference type="InterPro" id="IPR052058">
    <property type="entry name" value="Alcohol_O-acetyltransferase"/>
</dbReference>
<evidence type="ECO:0000313" key="1">
    <source>
        <dbReference type="EMBL" id="EFW98502.1"/>
    </source>
</evidence>
<proteinExistence type="predicted"/>
<dbReference type="InParanoid" id="F0XUY3"/>
<accession>F0XUY3</accession>
<evidence type="ECO:0008006" key="3">
    <source>
        <dbReference type="Google" id="ProtNLM"/>
    </source>
</evidence>
<dbReference type="PANTHER" id="PTHR28037:SF1">
    <property type="entry name" value="ALCOHOL O-ACETYLTRANSFERASE 1-RELATED"/>
    <property type="match status" value="1"/>
</dbReference>
<dbReference type="InterPro" id="IPR010828">
    <property type="entry name" value="Atf2/Sli1-like"/>
</dbReference>
<keyword evidence="2" id="KW-1185">Reference proteome</keyword>
<dbReference type="eggNOG" id="ENOG502RC91">
    <property type="taxonomic scope" value="Eukaryota"/>
</dbReference>
<dbReference type="AlphaFoldDB" id="F0XUY3"/>
<dbReference type="PANTHER" id="PTHR28037">
    <property type="entry name" value="ALCOHOL O-ACETYLTRANSFERASE 1-RELATED"/>
    <property type="match status" value="1"/>
</dbReference>